<name>A0A371PJ45_9BACL</name>
<dbReference type="Proteomes" id="UP000261905">
    <property type="component" value="Unassembled WGS sequence"/>
</dbReference>
<comment type="caution">
    <text evidence="3">The sequence shown here is derived from an EMBL/GenBank/DDBJ whole genome shotgun (WGS) entry which is preliminary data.</text>
</comment>
<dbReference type="PANTHER" id="PTHR12049:SF7">
    <property type="entry name" value="PROTEIN ARGININE METHYLTRANSFERASE NDUFAF7, MITOCHONDRIAL"/>
    <property type="match status" value="1"/>
</dbReference>
<dbReference type="OrthoDB" id="9794208at2"/>
<sequence>MTSFPDTPLAERLANRIFHSRLTGWGERPGEVAHLLPCISFHDYMETCLYDEDYGYYQSGEARVGKGGDFYTSSAIGGVMSEILSRYVLKVQASLDAPVILVEWGAGTGQLSAGIAATLRGHVPDWESRFSQQLVENHPGHRAKVKESYLQAGIPTSPPVRTSSECILDWETGGVKMPRLLIANELLDAFPVHRIIRRGEGYRELGVAVWPGHGFLYVDMPISDADFLCWLERDGIELRDGQITEVCPGARRWLHQLGGLLNAGDRVILIDYGHEAEEYAAEHRMQGTLMTYWRHLASDSPFHGAGERDITAHVSFSFVRSSAEEAGFSVVYYETQKQFLLDNGILELLGGHDGSNPFGEEARRNRAVRQLLLSDGMSESFKVMILERT</sequence>
<dbReference type="Pfam" id="PF02636">
    <property type="entry name" value="Methyltransf_28"/>
    <property type="match status" value="1"/>
</dbReference>
<gene>
    <name evidence="3" type="ORF">DX130_04035</name>
</gene>
<keyword evidence="1 3" id="KW-0489">Methyltransferase</keyword>
<evidence type="ECO:0000313" key="4">
    <source>
        <dbReference type="Proteomes" id="UP000261905"/>
    </source>
</evidence>
<dbReference type="Gene3D" id="3.40.50.12710">
    <property type="match status" value="1"/>
</dbReference>
<reference evidence="3 4" key="1">
    <citation type="submission" date="2018-08" db="EMBL/GenBank/DDBJ databases">
        <title>Paenibacillus sp. M4BSY-1, whole genome shotgun sequence.</title>
        <authorList>
            <person name="Tuo L."/>
        </authorList>
    </citation>
    <scope>NUCLEOTIDE SEQUENCE [LARGE SCALE GENOMIC DNA]</scope>
    <source>
        <strain evidence="3 4">M4BSY-1</strain>
    </source>
</reference>
<protein>
    <submittedName>
        <fullName evidence="3">SAM-dependent methyltransferase</fullName>
    </submittedName>
</protein>
<evidence type="ECO:0000256" key="2">
    <source>
        <dbReference type="ARBA" id="ARBA00022679"/>
    </source>
</evidence>
<dbReference type="RefSeq" id="WP_116043027.1">
    <property type="nucleotide sequence ID" value="NZ_QUBQ01000001.1"/>
</dbReference>
<keyword evidence="2 3" id="KW-0808">Transferase</keyword>
<keyword evidence="4" id="KW-1185">Reference proteome</keyword>
<organism evidence="3 4">
    <name type="scientific">Paenibacillus paeoniae</name>
    <dbReference type="NCBI Taxonomy" id="2292705"/>
    <lineage>
        <taxon>Bacteria</taxon>
        <taxon>Bacillati</taxon>
        <taxon>Bacillota</taxon>
        <taxon>Bacilli</taxon>
        <taxon>Bacillales</taxon>
        <taxon>Paenibacillaceae</taxon>
        <taxon>Paenibacillus</taxon>
    </lineage>
</organism>
<dbReference type="InterPro" id="IPR029063">
    <property type="entry name" value="SAM-dependent_MTases_sf"/>
</dbReference>
<dbReference type="EMBL" id="QUBQ01000001">
    <property type="protein sequence ID" value="REK76232.1"/>
    <property type="molecule type" value="Genomic_DNA"/>
</dbReference>
<evidence type="ECO:0000313" key="3">
    <source>
        <dbReference type="EMBL" id="REK76232.1"/>
    </source>
</evidence>
<evidence type="ECO:0000256" key="1">
    <source>
        <dbReference type="ARBA" id="ARBA00022603"/>
    </source>
</evidence>
<dbReference type="SUPFAM" id="SSF53335">
    <property type="entry name" value="S-adenosyl-L-methionine-dependent methyltransferases"/>
    <property type="match status" value="1"/>
</dbReference>
<accession>A0A371PJ45</accession>
<dbReference type="InterPro" id="IPR003788">
    <property type="entry name" value="NDUFAF7"/>
</dbReference>
<dbReference type="GO" id="GO:0032259">
    <property type="term" value="P:methylation"/>
    <property type="evidence" value="ECO:0007669"/>
    <property type="project" value="UniProtKB-KW"/>
</dbReference>
<proteinExistence type="predicted"/>
<dbReference type="AlphaFoldDB" id="A0A371PJ45"/>
<dbReference type="PANTHER" id="PTHR12049">
    <property type="entry name" value="PROTEIN ARGININE METHYLTRANSFERASE NDUFAF7, MITOCHONDRIAL"/>
    <property type="match status" value="1"/>
</dbReference>
<dbReference type="GO" id="GO:0035243">
    <property type="term" value="F:protein-arginine omega-N symmetric methyltransferase activity"/>
    <property type="evidence" value="ECO:0007669"/>
    <property type="project" value="TreeGrafter"/>
</dbReference>
<dbReference type="InterPro" id="IPR038375">
    <property type="entry name" value="NDUFAF7_sf"/>
</dbReference>